<dbReference type="EMBL" id="JXNZ01000005">
    <property type="protein sequence ID" value="KIQ61307.1"/>
    <property type="molecule type" value="Genomic_DNA"/>
</dbReference>
<dbReference type="OrthoDB" id="5915006at2"/>
<dbReference type="AlphaFoldDB" id="A0A0D0PLB6"/>
<proteinExistence type="predicted"/>
<comment type="caution">
    <text evidence="2">The sequence shown here is derived from an EMBL/GenBank/DDBJ whole genome shotgun (WGS) entry which is preliminary data.</text>
</comment>
<dbReference type="PANTHER" id="PTHR12558">
    <property type="entry name" value="CELL DIVISION CYCLE 16,23,27"/>
    <property type="match status" value="1"/>
</dbReference>
<sequence>MTADHTPAEQNRLARLLSYLVQDPGNLSLLADALSLAIDLGDIAAGQQLIAHMQAQGIEQPHTYALAAHASLQAGRYAAAAAFGDKAIEGGIHHAAVLFNTALGHFHSGDYGATHALLSRLSNDPQSPAHLLVMHARALHQLEETEEAERLVTRARQLEPGNTNTRGLLALLQYENDNYSPALITAHETLAEDPDQLDALIACASVHFEQNNIVASRNAWLHTIKQHPECGRAWSGLARLEFNELEFDQAEEHLKMAVRFMPDHIGTWHLLAWIYILRRDSVQARQALDASYVLDRNFGETHGGLAIVDILDGMKERAQKSIRRALKLNPLGLSVQYAEALLLQDAGQPEKAVQLIGQVLDRTRPDSDITGRVLMENWLRTHQNKIPDRHPDQH</sequence>
<protein>
    <submittedName>
        <fullName evidence="2">Uncharacterized protein</fullName>
    </submittedName>
</protein>
<organism evidence="2 3">
    <name type="scientific">Pseudomonas fluorescens</name>
    <dbReference type="NCBI Taxonomy" id="294"/>
    <lineage>
        <taxon>Bacteria</taxon>
        <taxon>Pseudomonadati</taxon>
        <taxon>Pseudomonadota</taxon>
        <taxon>Gammaproteobacteria</taxon>
        <taxon>Pseudomonadales</taxon>
        <taxon>Pseudomonadaceae</taxon>
        <taxon>Pseudomonas</taxon>
    </lineage>
</organism>
<dbReference type="PATRIC" id="fig|294.124.peg.209"/>
<accession>A0A0D0PLB6</accession>
<dbReference type="Pfam" id="PF13432">
    <property type="entry name" value="TPR_16"/>
    <property type="match status" value="1"/>
</dbReference>
<gene>
    <name evidence="2" type="ORF">RL74_01030</name>
</gene>
<reference evidence="2 3" key="1">
    <citation type="submission" date="2015-01" db="EMBL/GenBank/DDBJ databases">
        <title>Draft Genome Sequence of the Biocontrol and Plant Growth-Promoting Rhizobacteria (PGPR) Pseudomonas fluorescens UM270.</title>
        <authorList>
            <person name="Hernandez-Salmeron J.E."/>
            <person name="Santoyo G."/>
            <person name="Moreno-Hagelsieb G."/>
            <person name="Hernandez-Leon R."/>
        </authorList>
    </citation>
    <scope>NUCLEOTIDE SEQUENCE [LARGE SCALE GENOMIC DNA]</scope>
    <source>
        <strain evidence="2 3">UM270</strain>
    </source>
</reference>
<dbReference type="InterPro" id="IPR019734">
    <property type="entry name" value="TPR_rpt"/>
</dbReference>
<dbReference type="SUPFAM" id="SSF81901">
    <property type="entry name" value="HCP-like"/>
    <property type="match status" value="1"/>
</dbReference>
<evidence type="ECO:0000313" key="2">
    <source>
        <dbReference type="EMBL" id="KIQ61307.1"/>
    </source>
</evidence>
<dbReference type="PROSITE" id="PS50005">
    <property type="entry name" value="TPR"/>
    <property type="match status" value="1"/>
</dbReference>
<dbReference type="SUPFAM" id="SSF48452">
    <property type="entry name" value="TPR-like"/>
    <property type="match status" value="1"/>
</dbReference>
<evidence type="ECO:0000256" key="1">
    <source>
        <dbReference type="PROSITE-ProRule" id="PRU00339"/>
    </source>
</evidence>
<dbReference type="SMART" id="SM00028">
    <property type="entry name" value="TPR"/>
    <property type="match status" value="8"/>
</dbReference>
<name>A0A0D0PLB6_PSEFL</name>
<feature type="repeat" description="TPR" evidence="1">
    <location>
        <begin position="231"/>
        <end position="264"/>
    </location>
</feature>
<dbReference type="RefSeq" id="WP_042727972.1">
    <property type="nucleotide sequence ID" value="NZ_JXNZ01000005.1"/>
</dbReference>
<evidence type="ECO:0000313" key="3">
    <source>
        <dbReference type="Proteomes" id="UP000032101"/>
    </source>
</evidence>
<keyword evidence="1" id="KW-0802">TPR repeat</keyword>
<dbReference type="Gene3D" id="1.25.40.10">
    <property type="entry name" value="Tetratricopeptide repeat domain"/>
    <property type="match status" value="1"/>
</dbReference>
<dbReference type="Proteomes" id="UP000032101">
    <property type="component" value="Unassembled WGS sequence"/>
</dbReference>
<dbReference type="PANTHER" id="PTHR12558:SF13">
    <property type="entry name" value="CELL DIVISION CYCLE PROTEIN 27 HOMOLOG"/>
    <property type="match status" value="1"/>
</dbReference>
<dbReference type="InterPro" id="IPR011990">
    <property type="entry name" value="TPR-like_helical_dom_sf"/>
</dbReference>